<reference evidence="1 2" key="1">
    <citation type="submission" date="2018-11" db="EMBL/GenBank/DDBJ databases">
        <title>Complete genome sequence of Leptospira kmetyi isolate LS 001/16 from soil sample associated with a leptospirosis patient in Kelantan.</title>
        <authorList>
            <person name="Muhammad Yusoff F."/>
            <person name="Muhammad Yusoff S."/>
            <person name="Ahmad M.N."/>
            <person name="Yusof N.Y."/>
            <person name="Aziah I."/>
        </authorList>
    </citation>
    <scope>NUCLEOTIDE SEQUENCE [LARGE SCALE GENOMIC DNA]</scope>
    <source>
        <strain evidence="1 2">LS 001/16</strain>
    </source>
</reference>
<evidence type="ECO:0000313" key="2">
    <source>
        <dbReference type="Proteomes" id="UP000276407"/>
    </source>
</evidence>
<dbReference type="Proteomes" id="UP000276407">
    <property type="component" value="Chromosome 1"/>
</dbReference>
<dbReference type="AlphaFoldDB" id="A0AAD0UKU1"/>
<evidence type="ECO:0000313" key="1">
    <source>
        <dbReference type="EMBL" id="AYV54183.1"/>
    </source>
</evidence>
<protein>
    <submittedName>
        <fullName evidence="1">Uncharacterized protein</fullName>
    </submittedName>
</protein>
<proteinExistence type="predicted"/>
<dbReference type="KEGG" id="lkm:EFP84_00825"/>
<sequence length="70" mass="8101">MIMGFLLETDHDSGIRARAPCEFGFGLIDLYIRKNQTDGFWSEESFSSYSIFGEWGLRIKFGKNGRFLLK</sequence>
<gene>
    <name evidence="1" type="ORF">EFP84_00825</name>
</gene>
<organism evidence="1 2">
    <name type="scientific">Leptospira kmetyi</name>
    <dbReference type="NCBI Taxonomy" id="408139"/>
    <lineage>
        <taxon>Bacteria</taxon>
        <taxon>Pseudomonadati</taxon>
        <taxon>Spirochaetota</taxon>
        <taxon>Spirochaetia</taxon>
        <taxon>Leptospirales</taxon>
        <taxon>Leptospiraceae</taxon>
        <taxon>Leptospira</taxon>
    </lineage>
</organism>
<accession>A0AAD0UKU1</accession>
<name>A0AAD0UKU1_9LEPT</name>
<dbReference type="EMBL" id="CP033614">
    <property type="protein sequence ID" value="AYV54183.1"/>
    <property type="molecule type" value="Genomic_DNA"/>
</dbReference>